<sequence>MSAPLDPKLARQGRIAALVIAGAALLSVFAPVIVSGLGLPQRYEILILLFALAAFIWSLVVAVRIWQKSRDN</sequence>
<evidence type="ECO:0000313" key="3">
    <source>
        <dbReference type="Proteomes" id="UP000186336"/>
    </source>
</evidence>
<keyword evidence="1" id="KW-0472">Membrane</keyword>
<accession>A0A1P8MUN2</accession>
<dbReference type="KEGG" id="tom:BWR18_08770"/>
<feature type="transmembrane region" description="Helical" evidence="1">
    <location>
        <begin position="15"/>
        <end position="39"/>
    </location>
</feature>
<evidence type="ECO:0000313" key="2">
    <source>
        <dbReference type="EMBL" id="APX11765.1"/>
    </source>
</evidence>
<dbReference type="Pfam" id="PF17272">
    <property type="entry name" value="DUF5337"/>
    <property type="match status" value="1"/>
</dbReference>
<dbReference type="EMBL" id="CP019312">
    <property type="protein sequence ID" value="APX11765.1"/>
    <property type="molecule type" value="Genomic_DNA"/>
</dbReference>
<keyword evidence="1" id="KW-0812">Transmembrane</keyword>
<dbReference type="RefSeq" id="WP_076627625.1">
    <property type="nucleotide sequence ID" value="NZ_CP019312.1"/>
</dbReference>
<keyword evidence="3" id="KW-1185">Reference proteome</keyword>
<feature type="transmembrane region" description="Helical" evidence="1">
    <location>
        <begin position="45"/>
        <end position="66"/>
    </location>
</feature>
<name>A0A1P8MUN2_9RHOB</name>
<proteinExistence type="predicted"/>
<dbReference type="STRING" id="299262.BWR18_08770"/>
<evidence type="ECO:0000256" key="1">
    <source>
        <dbReference type="SAM" id="Phobius"/>
    </source>
</evidence>
<reference evidence="2 3" key="1">
    <citation type="submission" date="2017-01" db="EMBL/GenBank/DDBJ databases">
        <title>Complete genome of Tateyamaria omphalii DOK1-4 isolated from seawater in Dokdo.</title>
        <authorList>
            <person name="Kim J.H."/>
            <person name="Chi W.-J."/>
        </authorList>
    </citation>
    <scope>NUCLEOTIDE SEQUENCE [LARGE SCALE GENOMIC DNA]</scope>
    <source>
        <strain evidence="2 3">DOK1-4</strain>
    </source>
</reference>
<dbReference type="Proteomes" id="UP000186336">
    <property type="component" value="Chromosome"/>
</dbReference>
<dbReference type="AlphaFoldDB" id="A0A1P8MUN2"/>
<protein>
    <submittedName>
        <fullName evidence="2">Uncharacterized protein</fullName>
    </submittedName>
</protein>
<dbReference type="InterPro" id="IPR020308">
    <property type="entry name" value="Uncharacterised_Ynq1"/>
</dbReference>
<organism evidence="2 3">
    <name type="scientific">Tateyamaria omphalii</name>
    <dbReference type="NCBI Taxonomy" id="299262"/>
    <lineage>
        <taxon>Bacteria</taxon>
        <taxon>Pseudomonadati</taxon>
        <taxon>Pseudomonadota</taxon>
        <taxon>Alphaproteobacteria</taxon>
        <taxon>Rhodobacterales</taxon>
        <taxon>Roseobacteraceae</taxon>
        <taxon>Tateyamaria</taxon>
    </lineage>
</organism>
<keyword evidence="1" id="KW-1133">Transmembrane helix</keyword>
<gene>
    <name evidence="2" type="ORF">BWR18_08770</name>
</gene>